<feature type="coiled-coil region" evidence="1">
    <location>
        <begin position="415"/>
        <end position="467"/>
    </location>
</feature>
<organism evidence="6 8">
    <name type="scientific">Sorangium atrum</name>
    <dbReference type="NCBI Taxonomy" id="2995308"/>
    <lineage>
        <taxon>Bacteria</taxon>
        <taxon>Pseudomonadati</taxon>
        <taxon>Myxococcota</taxon>
        <taxon>Polyangia</taxon>
        <taxon>Polyangiales</taxon>
        <taxon>Polyangiaceae</taxon>
        <taxon>Sorangium</taxon>
    </lineage>
</organism>
<dbReference type="InterPro" id="IPR025827">
    <property type="entry name" value="Zn_ribbon_recom_dom"/>
</dbReference>
<evidence type="ECO:0000313" key="7">
    <source>
        <dbReference type="EMBL" id="MDC0684054.1"/>
    </source>
</evidence>
<dbReference type="SUPFAM" id="SSF53041">
    <property type="entry name" value="Resolvase-like"/>
    <property type="match status" value="1"/>
</dbReference>
<dbReference type="InterPro" id="IPR038109">
    <property type="entry name" value="DNA_bind_recomb_sf"/>
</dbReference>
<protein>
    <submittedName>
        <fullName evidence="6">Recombinase family protein</fullName>
    </submittedName>
</protein>
<proteinExistence type="predicted"/>
<feature type="region of interest" description="Disordered" evidence="2">
    <location>
        <begin position="686"/>
        <end position="707"/>
    </location>
</feature>
<reference evidence="6 8" key="1">
    <citation type="submission" date="2023-01" db="EMBL/GenBank/DDBJ databases">
        <title>Minimal conservation of predation-associated metabolite biosynthetic gene clusters underscores biosynthetic potential of Myxococcota including descriptions for ten novel species: Archangium lansinium sp. nov., Myxococcus landrumus sp. nov., Nannocystis bai.</title>
        <authorList>
            <person name="Ahearne A."/>
            <person name="Stevens C."/>
            <person name="Dowd S."/>
        </authorList>
    </citation>
    <scope>NUCLEOTIDE SEQUENCE [LARGE SCALE GENOMIC DNA]</scope>
    <source>
        <strain evidence="6 8">WIWO2</strain>
    </source>
</reference>
<dbReference type="InterPro" id="IPR050639">
    <property type="entry name" value="SSR_resolvase"/>
</dbReference>
<dbReference type="EMBL" id="JAQNDK010000001">
    <property type="protein sequence ID" value="MDC0679004.1"/>
    <property type="molecule type" value="Genomic_DNA"/>
</dbReference>
<evidence type="ECO:0000259" key="4">
    <source>
        <dbReference type="PROSITE" id="PS51737"/>
    </source>
</evidence>
<keyword evidence="8" id="KW-1185">Reference proteome</keyword>
<dbReference type="InterPro" id="IPR036162">
    <property type="entry name" value="Resolvase-like_N_sf"/>
</dbReference>
<dbReference type="Proteomes" id="UP001217485">
    <property type="component" value="Unassembled WGS sequence"/>
</dbReference>
<dbReference type="InterPro" id="IPR011109">
    <property type="entry name" value="DNA_bind_recombinase_dom"/>
</dbReference>
<dbReference type="Pfam" id="PF00239">
    <property type="entry name" value="Resolvase"/>
    <property type="match status" value="1"/>
</dbReference>
<evidence type="ECO:0000256" key="1">
    <source>
        <dbReference type="SAM" id="Coils"/>
    </source>
</evidence>
<dbReference type="Pfam" id="PF13408">
    <property type="entry name" value="Zn_ribbon_recom"/>
    <property type="match status" value="1"/>
</dbReference>
<dbReference type="PANTHER" id="PTHR30461:SF23">
    <property type="entry name" value="DNA RECOMBINASE-RELATED"/>
    <property type="match status" value="1"/>
</dbReference>
<dbReference type="EMBL" id="JAQNDK010000005">
    <property type="protein sequence ID" value="MDC0684054.1"/>
    <property type="molecule type" value="Genomic_DNA"/>
</dbReference>
<dbReference type="Pfam" id="PF07508">
    <property type="entry name" value="Recombinase"/>
    <property type="match status" value="1"/>
</dbReference>
<dbReference type="PROSITE" id="PS51736">
    <property type="entry name" value="RECOMBINASES_3"/>
    <property type="match status" value="1"/>
</dbReference>
<dbReference type="Gene3D" id="3.40.50.1390">
    <property type="entry name" value="Resolvase, N-terminal catalytic domain"/>
    <property type="match status" value="1"/>
</dbReference>
<dbReference type="SMART" id="SM00857">
    <property type="entry name" value="Resolvase"/>
    <property type="match status" value="1"/>
</dbReference>
<dbReference type="Gene3D" id="3.90.1750.20">
    <property type="entry name" value="Putative Large Serine Recombinase, Chain B, Domain 2"/>
    <property type="match status" value="1"/>
</dbReference>
<evidence type="ECO:0000259" key="3">
    <source>
        <dbReference type="PROSITE" id="PS51736"/>
    </source>
</evidence>
<sequence>MSDKIQPQHLERRAIVYMRQSTLRQVYEHPESTSRQYALQQRAIALGWPADRIDVIDEDVGQSATSAQWRTGFQRLADDVAHGRIGAIFALEVSRLARCSADWYRLLDLCGFADVILADEHSVYTPRDSNDRLLLGLKGTMSEAEQMWMRLRLHGGKLSKARRGELFLHAATGYEWDEAACRFRFDPDEHIQRAVRLVFERFRLDGSAYAVMRYFADRGLKMPARSIATRELSWVPPRHSTILRMLHNPTYAGAYVFGRHEERIALVDGQLRRRRVTRLTQEAWKTCIRDRHPAYIPWEEFMANQRKLHNNRTHQTSPDQHGAAREGPALLQGLALCGKCGHRMATNYQGTLRRAHYECRAPITYAGGRHVCWTVSARAIDEAVARLFLEAAHPPDIEIGLAVVREAERQSSEVNRQWKLRLERARYEARLAERRYKAVDPDNRVVARTLERDWNEKLREVEALEREHQEICRREKVNITDEDRLRILSLTRDLTQVWNAPSTTHAERKNLLRMLVQQVTLSPIEVPARMTRVQLLWKTGVVSDFTVPRRSKDMAVATPPEAIELIQELVFAQKPDWVIADELNRRGLRTGRSARWSAMSVRWIRWRRGLRRPGLPPPSVRRPDQRADGLYSIHGVAARFQVTEHVVRYWVAKGWLKSVEGGGLGRTLWFKLDRATIKRLNEAKACGYGPRPRRHSQTRVQEKKQYA</sequence>
<keyword evidence="1" id="KW-0175">Coiled coil</keyword>
<dbReference type="EMBL" id="JAQNDK010000002">
    <property type="protein sequence ID" value="MDC0680632.1"/>
    <property type="molecule type" value="Genomic_DNA"/>
</dbReference>
<dbReference type="PROSITE" id="PS51737">
    <property type="entry name" value="RECOMBINASE_DNA_BIND"/>
    <property type="match status" value="1"/>
</dbReference>
<feature type="domain" description="Resolvase/invertase-type recombinase catalytic" evidence="3">
    <location>
        <begin position="13"/>
        <end position="164"/>
    </location>
</feature>
<dbReference type="InterPro" id="IPR006119">
    <property type="entry name" value="Resolv_N"/>
</dbReference>
<feature type="domain" description="Recombinase" evidence="4">
    <location>
        <begin position="171"/>
        <end position="314"/>
    </location>
</feature>
<dbReference type="CDD" id="cd00338">
    <property type="entry name" value="Ser_Recombinase"/>
    <property type="match status" value="1"/>
</dbReference>
<comment type="caution">
    <text evidence="6">The sequence shown here is derived from an EMBL/GenBank/DDBJ whole genome shotgun (WGS) entry which is preliminary data.</text>
</comment>
<gene>
    <name evidence="5" type="ORF">POL72_14775</name>
    <name evidence="6" type="ORF">POL72_23030</name>
    <name evidence="7" type="ORF">POL72_40395</name>
</gene>
<dbReference type="PANTHER" id="PTHR30461">
    <property type="entry name" value="DNA-INVERTASE FROM LAMBDOID PROPHAGE"/>
    <property type="match status" value="1"/>
</dbReference>
<evidence type="ECO:0000313" key="8">
    <source>
        <dbReference type="Proteomes" id="UP001217485"/>
    </source>
</evidence>
<evidence type="ECO:0000313" key="5">
    <source>
        <dbReference type="EMBL" id="MDC0679004.1"/>
    </source>
</evidence>
<accession>A0ABT5C659</accession>
<evidence type="ECO:0000256" key="2">
    <source>
        <dbReference type="SAM" id="MobiDB-lite"/>
    </source>
</evidence>
<dbReference type="RefSeq" id="WP_272095864.1">
    <property type="nucleotide sequence ID" value="NZ_JAQNDK010000001.1"/>
</dbReference>
<name>A0ABT5C659_9BACT</name>
<evidence type="ECO:0000313" key="6">
    <source>
        <dbReference type="EMBL" id="MDC0680632.1"/>
    </source>
</evidence>